<proteinExistence type="predicted"/>
<keyword evidence="1" id="KW-0175">Coiled coil</keyword>
<dbReference type="Proteomes" id="UP000217065">
    <property type="component" value="Unassembled WGS sequence"/>
</dbReference>
<feature type="coiled-coil region" evidence="1">
    <location>
        <begin position="1"/>
        <end position="35"/>
    </location>
</feature>
<dbReference type="AlphaFoldDB" id="A0A264W136"/>
<evidence type="ECO:0000313" key="3">
    <source>
        <dbReference type="Proteomes" id="UP000217065"/>
    </source>
</evidence>
<dbReference type="OrthoDB" id="2429761at2"/>
<gene>
    <name evidence="2" type="ORF">CF394_12155</name>
</gene>
<dbReference type="EMBL" id="NOKQ01000274">
    <property type="protein sequence ID" value="OZS77300.1"/>
    <property type="molecule type" value="Genomic_DNA"/>
</dbReference>
<sequence>MANNIEKITSIEEQIKKLKERQKNLERQMQQNIGAEVLRSWNVSSEKEAIEWIQMLARQVNGKDTVSEKWNGHEDTTR</sequence>
<reference evidence="2 3" key="1">
    <citation type="submission" date="2017-07" db="EMBL/GenBank/DDBJ databases">
        <title>Tetzosporium hominis gen.nov. sp.nov.</title>
        <authorList>
            <person name="Tetz G."/>
            <person name="Tetz V."/>
        </authorList>
    </citation>
    <scope>NUCLEOTIDE SEQUENCE [LARGE SCALE GENOMIC DNA]</scope>
    <source>
        <strain evidence="2 3">VT-49</strain>
    </source>
</reference>
<organism evidence="2 3">
    <name type="scientific">Tetzosporium hominis</name>
    <dbReference type="NCBI Taxonomy" id="2020506"/>
    <lineage>
        <taxon>Bacteria</taxon>
        <taxon>Bacillati</taxon>
        <taxon>Bacillota</taxon>
        <taxon>Bacilli</taxon>
        <taxon>Bacillales</taxon>
        <taxon>Caryophanaceae</taxon>
        <taxon>Tetzosporium</taxon>
    </lineage>
</organism>
<evidence type="ECO:0000313" key="2">
    <source>
        <dbReference type="EMBL" id="OZS77300.1"/>
    </source>
</evidence>
<protein>
    <submittedName>
        <fullName evidence="2">Uncharacterized protein</fullName>
    </submittedName>
</protein>
<comment type="caution">
    <text evidence="2">The sequence shown here is derived from an EMBL/GenBank/DDBJ whole genome shotgun (WGS) entry which is preliminary data.</text>
</comment>
<keyword evidence="3" id="KW-1185">Reference proteome</keyword>
<dbReference type="RefSeq" id="WP_094943954.1">
    <property type="nucleotide sequence ID" value="NZ_NOKQ01000274.1"/>
</dbReference>
<name>A0A264W136_9BACL</name>
<accession>A0A264W136</accession>
<evidence type="ECO:0000256" key="1">
    <source>
        <dbReference type="SAM" id="Coils"/>
    </source>
</evidence>